<feature type="region of interest" description="Disordered" evidence="1">
    <location>
        <begin position="128"/>
        <end position="159"/>
    </location>
</feature>
<reference evidence="2" key="1">
    <citation type="submission" date="2014-05" db="EMBL/GenBank/DDBJ databases">
        <authorList>
            <person name="Chronopoulou M."/>
        </authorList>
    </citation>
    <scope>NUCLEOTIDE SEQUENCE</scope>
    <source>
        <tissue evidence="2">Whole organism</tissue>
    </source>
</reference>
<evidence type="ECO:0000313" key="2">
    <source>
        <dbReference type="EMBL" id="CDW39521.1"/>
    </source>
</evidence>
<dbReference type="AlphaFoldDB" id="A0A0K2UP67"/>
<feature type="region of interest" description="Disordered" evidence="1">
    <location>
        <begin position="22"/>
        <end position="99"/>
    </location>
</feature>
<name>A0A0K2UP67_LEPSM</name>
<proteinExistence type="predicted"/>
<evidence type="ECO:0000256" key="1">
    <source>
        <dbReference type="SAM" id="MobiDB-lite"/>
    </source>
</evidence>
<accession>A0A0K2UP67</accession>
<protein>
    <submittedName>
        <fullName evidence="2">Uncharacterized protein</fullName>
    </submittedName>
</protein>
<sequence length="189" mass="20912">MRGAGGWPKSFCISVWRCRASSDPSCQRRNSRRTRCPKTLAGERTKEWTTHSRRWEGRQRTPRRGTRREEARPLNPRAGSGTDHCPSSPGGVLPDPSEYPVPAVRSAASAEALLFAIRADPVIQADLSPHSGLSRGNAQGNESPLFEVEPTQPSDAEDPNYLSYHELSLSLLFISILNMALPPSPFFLF</sequence>
<organism evidence="2">
    <name type="scientific">Lepeophtheirus salmonis</name>
    <name type="common">Salmon louse</name>
    <name type="synonym">Caligus salmonis</name>
    <dbReference type="NCBI Taxonomy" id="72036"/>
    <lineage>
        <taxon>Eukaryota</taxon>
        <taxon>Metazoa</taxon>
        <taxon>Ecdysozoa</taxon>
        <taxon>Arthropoda</taxon>
        <taxon>Crustacea</taxon>
        <taxon>Multicrustacea</taxon>
        <taxon>Hexanauplia</taxon>
        <taxon>Copepoda</taxon>
        <taxon>Siphonostomatoida</taxon>
        <taxon>Caligidae</taxon>
        <taxon>Lepeophtheirus</taxon>
    </lineage>
</organism>
<dbReference type="EMBL" id="HACA01022160">
    <property type="protein sequence ID" value="CDW39521.1"/>
    <property type="molecule type" value="Transcribed_RNA"/>
</dbReference>
<feature type="compositionally biased region" description="Basic and acidic residues" evidence="1">
    <location>
        <begin position="41"/>
        <end position="59"/>
    </location>
</feature>